<protein>
    <submittedName>
        <fullName evidence="3">Putative secreted protein</fullName>
    </submittedName>
</protein>
<dbReference type="EMBL" id="GGFL01014393">
    <property type="protein sequence ID" value="MBW78571.1"/>
    <property type="molecule type" value="Transcribed_RNA"/>
</dbReference>
<feature type="chain" id="PRO_5014649855" evidence="2">
    <location>
        <begin position="19"/>
        <end position="115"/>
    </location>
</feature>
<reference evidence="3" key="1">
    <citation type="submission" date="2018-01" db="EMBL/GenBank/DDBJ databases">
        <title>An insight into the sialome of Amazonian anophelines.</title>
        <authorList>
            <person name="Ribeiro J.M."/>
            <person name="Scarpassa V."/>
            <person name="Calvo E."/>
        </authorList>
    </citation>
    <scope>NUCLEOTIDE SEQUENCE</scope>
</reference>
<feature type="region of interest" description="Disordered" evidence="1">
    <location>
        <begin position="83"/>
        <end position="115"/>
    </location>
</feature>
<accession>A0A2M4DM07</accession>
<evidence type="ECO:0000256" key="1">
    <source>
        <dbReference type="SAM" id="MobiDB-lite"/>
    </source>
</evidence>
<feature type="signal peptide" evidence="2">
    <location>
        <begin position="1"/>
        <end position="18"/>
    </location>
</feature>
<evidence type="ECO:0000256" key="2">
    <source>
        <dbReference type="SAM" id="SignalP"/>
    </source>
</evidence>
<evidence type="ECO:0000313" key="3">
    <source>
        <dbReference type="EMBL" id="MBW78571.1"/>
    </source>
</evidence>
<sequence length="115" mass="12931">MSLLAFLLIFYLRHFFWWLLVNGPGRRKRGNPAEADAFATINPPHTERPPTLVVRSQIGGLERVALCNVHVCTFPLDRGGTLTHTHSSPIPPHPSNHTTPSTAEKCFRKRIPVDE</sequence>
<organism evidence="3">
    <name type="scientific">Anopheles darlingi</name>
    <name type="common">Mosquito</name>
    <dbReference type="NCBI Taxonomy" id="43151"/>
    <lineage>
        <taxon>Eukaryota</taxon>
        <taxon>Metazoa</taxon>
        <taxon>Ecdysozoa</taxon>
        <taxon>Arthropoda</taxon>
        <taxon>Hexapoda</taxon>
        <taxon>Insecta</taxon>
        <taxon>Pterygota</taxon>
        <taxon>Neoptera</taxon>
        <taxon>Endopterygota</taxon>
        <taxon>Diptera</taxon>
        <taxon>Nematocera</taxon>
        <taxon>Culicoidea</taxon>
        <taxon>Culicidae</taxon>
        <taxon>Anophelinae</taxon>
        <taxon>Anopheles</taxon>
    </lineage>
</organism>
<name>A0A2M4DM07_ANODA</name>
<proteinExistence type="predicted"/>
<dbReference type="AlphaFoldDB" id="A0A2M4DM07"/>
<keyword evidence="2" id="KW-0732">Signal</keyword>